<evidence type="ECO:0000256" key="6">
    <source>
        <dbReference type="ARBA" id="ARBA00023267"/>
    </source>
</evidence>
<evidence type="ECO:0000256" key="4">
    <source>
        <dbReference type="ARBA" id="ARBA00023098"/>
    </source>
</evidence>
<feature type="region of interest" description="Disordered" evidence="7">
    <location>
        <begin position="267"/>
        <end position="318"/>
    </location>
</feature>
<dbReference type="InterPro" id="IPR001882">
    <property type="entry name" value="Biotin_BS"/>
</dbReference>
<evidence type="ECO:0000313" key="10">
    <source>
        <dbReference type="Proteomes" id="UP000825729"/>
    </source>
</evidence>
<gene>
    <name evidence="9" type="ORF">H6P81_013563</name>
</gene>
<accession>A0AAV7EF15</accession>
<keyword evidence="5" id="KW-0275">Fatty acid biosynthesis</keyword>
<evidence type="ECO:0000256" key="1">
    <source>
        <dbReference type="ARBA" id="ARBA00005194"/>
    </source>
</evidence>
<evidence type="ECO:0000259" key="8">
    <source>
        <dbReference type="PROSITE" id="PS50968"/>
    </source>
</evidence>
<keyword evidence="2" id="KW-0444">Lipid biosynthesis</keyword>
<dbReference type="InterPro" id="IPR001249">
    <property type="entry name" value="AcCoA_biotinCC"/>
</dbReference>
<dbReference type="GO" id="GO:0006633">
    <property type="term" value="P:fatty acid biosynthetic process"/>
    <property type="evidence" value="ECO:0007669"/>
    <property type="project" value="UniProtKB-KW"/>
</dbReference>
<feature type="compositionally biased region" description="Pro residues" evidence="7">
    <location>
        <begin position="298"/>
        <end position="311"/>
    </location>
</feature>
<dbReference type="Pfam" id="PF00364">
    <property type="entry name" value="Biotin_lipoyl"/>
    <property type="match status" value="1"/>
</dbReference>
<keyword evidence="6" id="KW-0092">Biotin</keyword>
<evidence type="ECO:0000313" key="9">
    <source>
        <dbReference type="EMBL" id="KAG9447435.1"/>
    </source>
</evidence>
<name>A0AAV7EF15_ARIFI</name>
<evidence type="ECO:0000256" key="7">
    <source>
        <dbReference type="SAM" id="MobiDB-lite"/>
    </source>
</evidence>
<dbReference type="GO" id="GO:0003989">
    <property type="term" value="F:acetyl-CoA carboxylase activity"/>
    <property type="evidence" value="ECO:0007669"/>
    <property type="project" value="InterPro"/>
</dbReference>
<dbReference type="PANTHER" id="PTHR43416">
    <property type="entry name" value="DIHYDROLIPOYLLYSINE-RESIDUE SUCCINYLTRANSFERASE COMPONENT OF 2-OXOGLUTARATE DEHYDROGENASE COMPLEX, MITOCHONDRIAL-RELATED"/>
    <property type="match status" value="1"/>
</dbReference>
<dbReference type="PRINTS" id="PR01071">
    <property type="entry name" value="ACOABIOTINCC"/>
</dbReference>
<evidence type="ECO:0000256" key="3">
    <source>
        <dbReference type="ARBA" id="ARBA00022832"/>
    </source>
</evidence>
<dbReference type="SUPFAM" id="SSF51230">
    <property type="entry name" value="Single hybrid motif"/>
    <property type="match status" value="1"/>
</dbReference>
<dbReference type="FunFam" id="2.40.50.100:FF:000003">
    <property type="entry name" value="Acetyl-CoA carboxylase biotin carboxyl carrier protein"/>
    <property type="match status" value="1"/>
</dbReference>
<protein>
    <recommendedName>
        <fullName evidence="8">Lipoyl-binding domain-containing protein</fullName>
    </recommendedName>
</protein>
<keyword evidence="10" id="KW-1185">Reference proteome</keyword>
<dbReference type="InterPro" id="IPR000089">
    <property type="entry name" value="Biotin_lipoyl"/>
</dbReference>
<organism evidence="9 10">
    <name type="scientific">Aristolochia fimbriata</name>
    <name type="common">White veined hardy Dutchman's pipe vine</name>
    <dbReference type="NCBI Taxonomy" id="158543"/>
    <lineage>
        <taxon>Eukaryota</taxon>
        <taxon>Viridiplantae</taxon>
        <taxon>Streptophyta</taxon>
        <taxon>Embryophyta</taxon>
        <taxon>Tracheophyta</taxon>
        <taxon>Spermatophyta</taxon>
        <taxon>Magnoliopsida</taxon>
        <taxon>Magnoliidae</taxon>
        <taxon>Piperales</taxon>
        <taxon>Aristolochiaceae</taxon>
        <taxon>Aristolochia</taxon>
    </lineage>
</organism>
<dbReference type="Gene3D" id="2.40.50.100">
    <property type="match status" value="1"/>
</dbReference>
<proteinExistence type="predicted"/>
<feature type="domain" description="Lipoyl-binding" evidence="8">
    <location>
        <begin position="316"/>
        <end position="392"/>
    </location>
</feature>
<dbReference type="EMBL" id="JAINDJ010000005">
    <property type="protein sequence ID" value="KAG9447435.1"/>
    <property type="molecule type" value="Genomic_DNA"/>
</dbReference>
<evidence type="ECO:0000256" key="5">
    <source>
        <dbReference type="ARBA" id="ARBA00023160"/>
    </source>
</evidence>
<dbReference type="GO" id="GO:0009317">
    <property type="term" value="C:acetyl-CoA carboxylase complex"/>
    <property type="evidence" value="ECO:0007669"/>
    <property type="project" value="InterPro"/>
</dbReference>
<dbReference type="PANTHER" id="PTHR43416:SF38">
    <property type="entry name" value="BIOTIN CARBOXYL CARRIER PROTEIN OF ACETYL-COA CARBOXYLASE 1, CHLOROPLASTIC"/>
    <property type="match status" value="1"/>
</dbReference>
<evidence type="ECO:0000256" key="2">
    <source>
        <dbReference type="ARBA" id="ARBA00022516"/>
    </source>
</evidence>
<keyword evidence="3" id="KW-0276">Fatty acid metabolism</keyword>
<comment type="pathway">
    <text evidence="1">Lipid metabolism; fatty acid biosynthesis.</text>
</comment>
<dbReference type="Proteomes" id="UP000825729">
    <property type="component" value="Unassembled WGS sequence"/>
</dbReference>
<reference evidence="9 10" key="1">
    <citation type="submission" date="2021-07" db="EMBL/GenBank/DDBJ databases">
        <title>The Aristolochia fimbriata genome: insights into angiosperm evolution, floral development and chemical biosynthesis.</title>
        <authorList>
            <person name="Jiao Y."/>
        </authorList>
    </citation>
    <scope>NUCLEOTIDE SEQUENCE [LARGE SCALE GENOMIC DNA]</scope>
    <source>
        <strain evidence="9">IBCAS-2021</strain>
        <tissue evidence="9">Leaf</tissue>
    </source>
</reference>
<dbReference type="PROSITE" id="PS50968">
    <property type="entry name" value="BIOTINYL_LIPOYL"/>
    <property type="match status" value="1"/>
</dbReference>
<sequence length="393" mass="42428">MKTRPVCSCTRASNSGVGHAYLVSVELKEKPRIGQWRRVCVVRCHTPRSALASLCSRPLFSSKPQEHFLPSSPLSLLQRTKTATDFPKLPSPRLLILPALLSATSFFRAYDRGACGCACALREGIMASSLSAASAVPVTKSSSISSQRRIRGGNVSFRLSAKPKLLLAAYKGSRSKWNRSVVPKAQLNEVVVDESSNASATLASKSEAPASEKKEVEAESSPSLSEASIPEFMAQVTRLVKLVDSRDIVELQLKQPDCELLIRKKEALTQPPSQPPVNVMQPLTPAKQPEPIRQESIPAPPAAAPPSPPKSPKSLLPPLKSPMAGTFYRSPCPGELPFVKVGEQVKKGQVLCIIEAMKLMNEIEADQSGKIVEVLAEDGKPVSVDTPLFIIEP</sequence>
<dbReference type="CDD" id="cd06850">
    <property type="entry name" value="biotinyl_domain"/>
    <property type="match status" value="1"/>
</dbReference>
<dbReference type="PROSITE" id="PS00188">
    <property type="entry name" value="BIOTIN"/>
    <property type="match status" value="1"/>
</dbReference>
<dbReference type="AlphaFoldDB" id="A0AAV7EF15"/>
<keyword evidence="4" id="KW-0443">Lipid metabolism</keyword>
<dbReference type="NCBIfam" id="TIGR00531">
    <property type="entry name" value="BCCP"/>
    <property type="match status" value="1"/>
</dbReference>
<dbReference type="InterPro" id="IPR050537">
    <property type="entry name" value="2-oxoacid_dehydrogenase"/>
</dbReference>
<dbReference type="InterPro" id="IPR011053">
    <property type="entry name" value="Single_hybrid_motif"/>
</dbReference>
<comment type="caution">
    <text evidence="9">The sequence shown here is derived from an EMBL/GenBank/DDBJ whole genome shotgun (WGS) entry which is preliminary data.</text>
</comment>
<feature type="region of interest" description="Disordered" evidence="7">
    <location>
        <begin position="198"/>
        <end position="226"/>
    </location>
</feature>